<organism evidence="2 3">
    <name type="scientific">Serratia marcescens</name>
    <dbReference type="NCBI Taxonomy" id="615"/>
    <lineage>
        <taxon>Bacteria</taxon>
        <taxon>Pseudomonadati</taxon>
        <taxon>Pseudomonadota</taxon>
        <taxon>Gammaproteobacteria</taxon>
        <taxon>Enterobacterales</taxon>
        <taxon>Yersiniaceae</taxon>
        <taxon>Serratia</taxon>
    </lineage>
</organism>
<keyword evidence="1" id="KW-0472">Membrane</keyword>
<evidence type="ECO:0000313" key="3">
    <source>
        <dbReference type="Proteomes" id="UP000050489"/>
    </source>
</evidence>
<evidence type="ECO:0000313" key="2">
    <source>
        <dbReference type="EMBL" id="OCO84172.1"/>
    </source>
</evidence>
<sequence length="59" mass="6668">MPAFFSALDPLQHGQMVGIQKNPLRNLKTDAVFALVAVIFILIPFKINIHFCNYILIVI</sequence>
<evidence type="ECO:0000256" key="1">
    <source>
        <dbReference type="SAM" id="Phobius"/>
    </source>
</evidence>
<keyword evidence="1" id="KW-1133">Transmembrane helix</keyword>
<proteinExistence type="predicted"/>
<keyword evidence="1" id="KW-0812">Transmembrane</keyword>
<dbReference type="Proteomes" id="UP000050489">
    <property type="component" value="Unassembled WGS sequence"/>
</dbReference>
<dbReference type="AlphaFoldDB" id="A0A2F0PJA0"/>
<reference evidence="3" key="1">
    <citation type="submission" date="2016-04" db="EMBL/GenBank/DDBJ databases">
        <authorList>
            <person name="Osei Sekyere J."/>
            <person name="Sivertsen A."/>
            <person name="Pedersen A.T."/>
            <person name="Sundsfjord A."/>
        </authorList>
    </citation>
    <scope>NUCLEOTIDE SEQUENCE [LARGE SCALE GENOMIC DNA]</scope>
    <source>
        <strain evidence="3">945174350</strain>
    </source>
</reference>
<name>A0A2F0PJA0_SERMA</name>
<feature type="transmembrane region" description="Helical" evidence="1">
    <location>
        <begin position="31"/>
        <end position="56"/>
    </location>
</feature>
<dbReference type="EMBL" id="LJEX02000100">
    <property type="protein sequence ID" value="OCO84172.1"/>
    <property type="molecule type" value="Genomic_DNA"/>
</dbReference>
<gene>
    <name evidence="2" type="ORF">AN695_0218010</name>
</gene>
<comment type="caution">
    <text evidence="2">The sequence shown here is derived from an EMBL/GenBank/DDBJ whole genome shotgun (WGS) entry which is preliminary data.</text>
</comment>
<protein>
    <submittedName>
        <fullName evidence="2">Uncharacterized protein</fullName>
    </submittedName>
</protein>
<accession>A0A2F0PJA0</accession>